<sequence length="420" mass="46528">MSASKAPAFEQAHEHASSASDLYARGLLIPAAEEHYKAAEAFTRCVDQATDEHTKNTLRKLHTHHSTLGRDLQRRIAKLREEGKDPSVPQVPQASQSVSKGPDAPVSSSAVGQQRGRPQALDSLSNTFDESFMILAQRSEHGEESPFDIFWKVTSEIMDNLSQPMSFQSAAMAALDAVENRSSRSQDSQRSEEQNGSSSKLSSSKAMSASKLNAVPKVKDLADEDTLDLDDDGYDSSDSFCLIPSSSDNTNTIAQLKKENASLKSKIEAMTAQMTTVRKQMALRNEQDQQLRDHIITARKEAQRVMATSTSFGPTPNSIMNIAGVSHNSPSPTGGGRDREAQFLRRIRELEEEVRHVRLENEKQRTMIAKFRERWEKLKESAKRKKSARAAGTDPNSVRERIDEDPEGEEAAEESARNES</sequence>
<feature type="coiled-coil region" evidence="1">
    <location>
        <begin position="253"/>
        <end position="280"/>
    </location>
</feature>
<feature type="compositionally biased region" description="Acidic residues" evidence="2">
    <location>
        <begin position="403"/>
        <end position="413"/>
    </location>
</feature>
<keyword evidence="1" id="KW-0175">Coiled coil</keyword>
<keyword evidence="4" id="KW-1185">Reference proteome</keyword>
<evidence type="ECO:0000256" key="2">
    <source>
        <dbReference type="SAM" id="MobiDB-lite"/>
    </source>
</evidence>
<feature type="region of interest" description="Disordered" evidence="2">
    <location>
        <begin position="81"/>
        <end position="121"/>
    </location>
</feature>
<dbReference type="Gene3D" id="1.20.58.80">
    <property type="entry name" value="Phosphotransferase system, lactose/cellobiose-type IIA subunit"/>
    <property type="match status" value="1"/>
</dbReference>
<feature type="region of interest" description="Disordered" evidence="2">
    <location>
        <begin position="1"/>
        <end position="20"/>
    </location>
</feature>
<evidence type="ECO:0000313" key="3">
    <source>
        <dbReference type="EMBL" id="KLO07987.1"/>
    </source>
</evidence>
<proteinExistence type="predicted"/>
<evidence type="ECO:0008006" key="5">
    <source>
        <dbReference type="Google" id="ProtNLM"/>
    </source>
</evidence>
<feature type="region of interest" description="Disordered" evidence="2">
    <location>
        <begin position="377"/>
        <end position="420"/>
    </location>
</feature>
<dbReference type="OrthoDB" id="3197614at2759"/>
<gene>
    <name evidence="3" type="ORF">SCHPADRAFT_908989</name>
</gene>
<organism evidence="3 4">
    <name type="scientific">Schizopora paradoxa</name>
    <dbReference type="NCBI Taxonomy" id="27342"/>
    <lineage>
        <taxon>Eukaryota</taxon>
        <taxon>Fungi</taxon>
        <taxon>Dikarya</taxon>
        <taxon>Basidiomycota</taxon>
        <taxon>Agaricomycotina</taxon>
        <taxon>Agaricomycetes</taxon>
        <taxon>Hymenochaetales</taxon>
        <taxon>Schizoporaceae</taxon>
        <taxon>Schizopora</taxon>
    </lineage>
</organism>
<feature type="coiled-coil region" evidence="1">
    <location>
        <begin position="340"/>
        <end position="367"/>
    </location>
</feature>
<evidence type="ECO:0000313" key="4">
    <source>
        <dbReference type="Proteomes" id="UP000053477"/>
    </source>
</evidence>
<dbReference type="PANTHER" id="PTHR40130">
    <property type="entry name" value="EXPRESSED PROTEIN"/>
    <property type="match status" value="1"/>
</dbReference>
<dbReference type="InParanoid" id="A0A0H2R9C5"/>
<reference evidence="3 4" key="1">
    <citation type="submission" date="2015-04" db="EMBL/GenBank/DDBJ databases">
        <title>Complete genome sequence of Schizopora paradoxa KUC8140, a cosmopolitan wood degrader in East Asia.</title>
        <authorList>
            <consortium name="DOE Joint Genome Institute"/>
            <person name="Min B."/>
            <person name="Park H."/>
            <person name="Jang Y."/>
            <person name="Kim J.-J."/>
            <person name="Kim K.H."/>
            <person name="Pangilinan J."/>
            <person name="Lipzen A."/>
            <person name="Riley R."/>
            <person name="Grigoriev I.V."/>
            <person name="Spatafora J.W."/>
            <person name="Choi I.-G."/>
        </authorList>
    </citation>
    <scope>NUCLEOTIDE SEQUENCE [LARGE SCALE GENOMIC DNA]</scope>
    <source>
        <strain evidence="3 4">KUC8140</strain>
    </source>
</reference>
<dbReference type="PANTHER" id="PTHR40130:SF1">
    <property type="entry name" value="SPINDLE POLE BODY-ASSOCIATED PROTEIN CUT12 DOMAIN-CONTAINING PROTEIN"/>
    <property type="match status" value="1"/>
</dbReference>
<accession>A0A0H2R9C5</accession>
<dbReference type="STRING" id="27342.A0A0H2R9C5"/>
<feature type="region of interest" description="Disordered" evidence="2">
    <location>
        <begin position="177"/>
        <end position="209"/>
    </location>
</feature>
<dbReference type="Proteomes" id="UP000053477">
    <property type="component" value="Unassembled WGS sequence"/>
</dbReference>
<evidence type="ECO:0000256" key="1">
    <source>
        <dbReference type="SAM" id="Coils"/>
    </source>
</evidence>
<feature type="compositionally biased region" description="Polar residues" evidence="2">
    <location>
        <begin position="90"/>
        <end position="99"/>
    </location>
</feature>
<feature type="compositionally biased region" description="Low complexity" evidence="2">
    <location>
        <begin position="194"/>
        <end position="209"/>
    </location>
</feature>
<dbReference type="AlphaFoldDB" id="A0A0H2R9C5"/>
<name>A0A0H2R9C5_9AGAM</name>
<protein>
    <recommendedName>
        <fullName evidence="5">MIT domain-containing protein</fullName>
    </recommendedName>
</protein>
<feature type="compositionally biased region" description="Basic and acidic residues" evidence="2">
    <location>
        <begin position="178"/>
        <end position="193"/>
    </location>
</feature>
<dbReference type="EMBL" id="KQ086111">
    <property type="protein sequence ID" value="KLO07987.1"/>
    <property type="molecule type" value="Genomic_DNA"/>
</dbReference>